<accession>X1RJ11</accession>
<gene>
    <name evidence="1" type="ORF">S12H4_12000</name>
</gene>
<sequence>DVFTGVGKPTSYNNFVNYEILLPVYQLGRPTSWRSHSENMHFGWSLRRLFTGRPRWFGIAGYDNSTNAGSVMASFEISEG</sequence>
<reference evidence="1" key="1">
    <citation type="journal article" date="2014" name="Front. Microbiol.">
        <title>High frequency of phylogenetically diverse reductive dehalogenase-homologous genes in deep subseafloor sedimentary metagenomes.</title>
        <authorList>
            <person name="Kawai M."/>
            <person name="Futagami T."/>
            <person name="Toyoda A."/>
            <person name="Takaki Y."/>
            <person name="Nishi S."/>
            <person name="Hori S."/>
            <person name="Arai W."/>
            <person name="Tsubouchi T."/>
            <person name="Morono Y."/>
            <person name="Uchiyama I."/>
            <person name="Ito T."/>
            <person name="Fujiyama A."/>
            <person name="Inagaki F."/>
            <person name="Takami H."/>
        </authorList>
    </citation>
    <scope>NUCLEOTIDE SEQUENCE</scope>
    <source>
        <strain evidence="1">Expedition CK06-06</strain>
    </source>
</reference>
<proteinExistence type="predicted"/>
<comment type="caution">
    <text evidence="1">The sequence shown here is derived from an EMBL/GenBank/DDBJ whole genome shotgun (WGS) entry which is preliminary data.</text>
</comment>
<dbReference type="AlphaFoldDB" id="X1RJ11"/>
<dbReference type="EMBL" id="BARW01005550">
    <property type="protein sequence ID" value="GAI80613.1"/>
    <property type="molecule type" value="Genomic_DNA"/>
</dbReference>
<protein>
    <submittedName>
        <fullName evidence="1">Uncharacterized protein</fullName>
    </submittedName>
</protein>
<organism evidence="1">
    <name type="scientific">marine sediment metagenome</name>
    <dbReference type="NCBI Taxonomy" id="412755"/>
    <lineage>
        <taxon>unclassified sequences</taxon>
        <taxon>metagenomes</taxon>
        <taxon>ecological metagenomes</taxon>
    </lineage>
</organism>
<name>X1RJ11_9ZZZZ</name>
<feature type="non-terminal residue" evidence="1">
    <location>
        <position position="1"/>
    </location>
</feature>
<evidence type="ECO:0000313" key="1">
    <source>
        <dbReference type="EMBL" id="GAI80613.1"/>
    </source>
</evidence>